<evidence type="ECO:0000313" key="16">
    <source>
        <dbReference type="Proteomes" id="UP001249851"/>
    </source>
</evidence>
<feature type="transmembrane region" description="Helical" evidence="13">
    <location>
        <begin position="411"/>
        <end position="437"/>
    </location>
</feature>
<feature type="compositionally biased region" description="Polar residues" evidence="14">
    <location>
        <begin position="467"/>
        <end position="479"/>
    </location>
</feature>
<keyword evidence="11 13" id="KW-0868">Chloride</keyword>
<evidence type="ECO:0000256" key="1">
    <source>
        <dbReference type="ARBA" id="ARBA00004651"/>
    </source>
</evidence>
<evidence type="ECO:0000256" key="5">
    <source>
        <dbReference type="ARBA" id="ARBA00022692"/>
    </source>
</evidence>
<reference evidence="15" key="1">
    <citation type="journal article" date="2023" name="G3 (Bethesda)">
        <title>Whole genome assembly and annotation of the endangered Caribbean coral Acropora cervicornis.</title>
        <authorList>
            <person name="Selwyn J.D."/>
            <person name="Vollmer S.V."/>
        </authorList>
    </citation>
    <scope>NUCLEOTIDE SEQUENCE</scope>
    <source>
        <strain evidence="15">K2</strain>
    </source>
</reference>
<proteinExistence type="inferred from homology"/>
<comment type="function">
    <text evidence="13">Probable chloride channel.</text>
</comment>
<keyword evidence="5 13" id="KW-0812">Transmembrane</keyword>
<evidence type="ECO:0000256" key="10">
    <source>
        <dbReference type="ARBA" id="ARBA00023180"/>
    </source>
</evidence>
<evidence type="ECO:0000256" key="6">
    <source>
        <dbReference type="ARBA" id="ARBA00022989"/>
    </source>
</evidence>
<keyword evidence="12 13" id="KW-0407">Ion channel</keyword>
<evidence type="ECO:0000256" key="3">
    <source>
        <dbReference type="ARBA" id="ARBA00022448"/>
    </source>
</evidence>
<dbReference type="GO" id="GO:0034707">
    <property type="term" value="C:chloride channel complex"/>
    <property type="evidence" value="ECO:0007669"/>
    <property type="project" value="UniProtKB-UniRule"/>
</dbReference>
<evidence type="ECO:0000256" key="12">
    <source>
        <dbReference type="ARBA" id="ARBA00023303"/>
    </source>
</evidence>
<dbReference type="PANTHER" id="PTHR12424">
    <property type="entry name" value="TWEETY-RELATED"/>
    <property type="match status" value="1"/>
</dbReference>
<feature type="region of interest" description="Disordered" evidence="14">
    <location>
        <begin position="444"/>
        <end position="515"/>
    </location>
</feature>
<evidence type="ECO:0000313" key="15">
    <source>
        <dbReference type="EMBL" id="KAK2571963.1"/>
    </source>
</evidence>
<reference evidence="15" key="2">
    <citation type="journal article" date="2023" name="Science">
        <title>Genomic signatures of disease resistance in endangered staghorn corals.</title>
        <authorList>
            <person name="Vollmer S.V."/>
            <person name="Selwyn J.D."/>
            <person name="Despard B.A."/>
            <person name="Roesel C.L."/>
        </authorList>
    </citation>
    <scope>NUCLEOTIDE SEQUENCE</scope>
    <source>
        <strain evidence="15">K2</strain>
    </source>
</reference>
<dbReference type="GO" id="GO:0005229">
    <property type="term" value="F:intracellularly calcium-gated chloride channel activity"/>
    <property type="evidence" value="ECO:0007669"/>
    <property type="project" value="TreeGrafter"/>
</dbReference>
<comment type="similarity">
    <text evidence="2 13">Belongs to the tweety family.</text>
</comment>
<feature type="compositionally biased region" description="Polar residues" evidence="14">
    <location>
        <begin position="504"/>
        <end position="515"/>
    </location>
</feature>
<sequence>METSPNCSAGVFNNPPSVADFFHSFRHLNRRFHEVSSIFIPTFRDYRQALFLYAIGTWIFGGLVFLILCVYYVTSCCFCYKLHRPREKCAVALRRIVLLTCVLLSGSVIAGFVFNDSVRQGVRGVMTAVGNVNNTLVDTQAKINSIKDDLVDLDRNLGELKSCAKVTHHYRFIIHSLQGFVDDIIGLVARIKKVNLPPFEEYVQEIENYRGMIVGTFSVLVIWFSVGVDLALSVAMSDLCEQPKETLYHYIKDQPALKGIVKYYIECPMGERDRDQKYADKAESILKVAIDAFSVLNKLKLPQDCREKVEKCHTDLTKTKTNMVGIIKNLDCKYPHQEFKSANCFVCEGVVKIAPQCRKSLDRNHFRLSLGYLIGINSQHGGILPERILRTPTALSKSRTLKIQKEEKNGIASLLLTSLIIGIFVVVILSLVLSIYLRSDSPIEPPYQPIPEDDNPTESVRPMSSAPMPTTYNSINRQASVEFHSSEESGVPLLTPNDWPPTPGSSALVNPASSQ</sequence>
<keyword evidence="16" id="KW-1185">Reference proteome</keyword>
<comment type="subcellular location">
    <subcellularLocation>
        <location evidence="1">Cell membrane</location>
        <topology evidence="1">Multi-pass membrane protein</topology>
    </subcellularLocation>
</comment>
<keyword evidence="10" id="KW-0325">Glycoprotein</keyword>
<evidence type="ECO:0000256" key="2">
    <source>
        <dbReference type="ARBA" id="ARBA00009849"/>
    </source>
</evidence>
<keyword evidence="4" id="KW-1003">Cell membrane</keyword>
<feature type="transmembrane region" description="Helical" evidence="13">
    <location>
        <begin position="95"/>
        <end position="114"/>
    </location>
</feature>
<evidence type="ECO:0000256" key="9">
    <source>
        <dbReference type="ARBA" id="ARBA00023173"/>
    </source>
</evidence>
<comment type="caution">
    <text evidence="13">Lacks conserved residue(s) required for the propagation of feature annotation.</text>
</comment>
<name>A0AAD9R2L2_ACRCE</name>
<dbReference type="AlphaFoldDB" id="A0AAD9R2L2"/>
<dbReference type="PANTHER" id="PTHR12424:SF8">
    <property type="entry name" value="PROTEIN TWEETY"/>
    <property type="match status" value="1"/>
</dbReference>
<organism evidence="15 16">
    <name type="scientific">Acropora cervicornis</name>
    <name type="common">Staghorn coral</name>
    <dbReference type="NCBI Taxonomy" id="6130"/>
    <lineage>
        <taxon>Eukaryota</taxon>
        <taxon>Metazoa</taxon>
        <taxon>Cnidaria</taxon>
        <taxon>Anthozoa</taxon>
        <taxon>Hexacorallia</taxon>
        <taxon>Scleractinia</taxon>
        <taxon>Astrocoeniina</taxon>
        <taxon>Acroporidae</taxon>
        <taxon>Acropora</taxon>
    </lineage>
</organism>
<dbReference type="Pfam" id="PF04906">
    <property type="entry name" value="Tweety"/>
    <property type="match status" value="2"/>
</dbReference>
<keyword evidence="6 13" id="KW-1133">Transmembrane helix</keyword>
<dbReference type="InterPro" id="IPR006990">
    <property type="entry name" value="Tweety"/>
</dbReference>
<evidence type="ECO:0000256" key="8">
    <source>
        <dbReference type="ARBA" id="ARBA00023136"/>
    </source>
</evidence>
<evidence type="ECO:0000256" key="13">
    <source>
        <dbReference type="RuleBase" id="RU361114"/>
    </source>
</evidence>
<feature type="transmembrane region" description="Helical" evidence="13">
    <location>
        <begin position="50"/>
        <end position="74"/>
    </location>
</feature>
<dbReference type="EMBL" id="JARQWQ010000005">
    <property type="protein sequence ID" value="KAK2571963.1"/>
    <property type="molecule type" value="Genomic_DNA"/>
</dbReference>
<keyword evidence="9 13" id="KW-0869">Chloride channel</keyword>
<dbReference type="Proteomes" id="UP001249851">
    <property type="component" value="Unassembled WGS sequence"/>
</dbReference>
<comment type="caution">
    <text evidence="15">The sequence shown here is derived from an EMBL/GenBank/DDBJ whole genome shotgun (WGS) entry which is preliminary data.</text>
</comment>
<evidence type="ECO:0000256" key="14">
    <source>
        <dbReference type="SAM" id="MobiDB-lite"/>
    </source>
</evidence>
<keyword evidence="3 13" id="KW-0813">Transport</keyword>
<feature type="transmembrane region" description="Helical" evidence="13">
    <location>
        <begin position="212"/>
        <end position="235"/>
    </location>
</feature>
<accession>A0AAD9R2L2</accession>
<dbReference type="GO" id="GO:0005886">
    <property type="term" value="C:plasma membrane"/>
    <property type="evidence" value="ECO:0007669"/>
    <property type="project" value="UniProtKB-SubCell"/>
</dbReference>
<protein>
    <recommendedName>
        <fullName evidence="13">Protein tweety homolog</fullName>
    </recommendedName>
</protein>
<evidence type="ECO:0000256" key="7">
    <source>
        <dbReference type="ARBA" id="ARBA00023065"/>
    </source>
</evidence>
<gene>
    <name evidence="15" type="ORF">P5673_003380</name>
</gene>
<keyword evidence="7 13" id="KW-0406">Ion transport</keyword>
<evidence type="ECO:0000256" key="11">
    <source>
        <dbReference type="ARBA" id="ARBA00023214"/>
    </source>
</evidence>
<keyword evidence="8 13" id="KW-0472">Membrane</keyword>
<dbReference type="GO" id="GO:0072320">
    <property type="term" value="F:volume-sensitive chloride channel activity"/>
    <property type="evidence" value="ECO:0007669"/>
    <property type="project" value="TreeGrafter"/>
</dbReference>
<evidence type="ECO:0000256" key="4">
    <source>
        <dbReference type="ARBA" id="ARBA00022475"/>
    </source>
</evidence>